<dbReference type="PANTHER" id="PTHR21310">
    <property type="entry name" value="AMINOGLYCOSIDE PHOSPHOTRANSFERASE-RELATED-RELATED"/>
    <property type="match status" value="1"/>
</dbReference>
<organism evidence="2 3">
    <name type="scientific">Diaporthe helianthi</name>
    <dbReference type="NCBI Taxonomy" id="158607"/>
    <lineage>
        <taxon>Eukaryota</taxon>
        <taxon>Fungi</taxon>
        <taxon>Dikarya</taxon>
        <taxon>Ascomycota</taxon>
        <taxon>Pezizomycotina</taxon>
        <taxon>Sordariomycetes</taxon>
        <taxon>Sordariomycetidae</taxon>
        <taxon>Diaporthales</taxon>
        <taxon>Diaporthaceae</taxon>
        <taxon>Diaporthe</taxon>
    </lineage>
</organism>
<reference evidence="2" key="1">
    <citation type="submission" date="2017-09" db="EMBL/GenBank/DDBJ databases">
        <title>Polyketide synthases of a Diaporthe helianthi virulent isolate.</title>
        <authorList>
            <person name="Baroncelli R."/>
        </authorList>
    </citation>
    <scope>NUCLEOTIDE SEQUENCE [LARGE SCALE GENOMIC DNA]</scope>
    <source>
        <strain evidence="2">7/96</strain>
    </source>
</reference>
<dbReference type="GO" id="GO:0016740">
    <property type="term" value="F:transferase activity"/>
    <property type="evidence" value="ECO:0007669"/>
    <property type="project" value="UniProtKB-KW"/>
</dbReference>
<evidence type="ECO:0000313" key="2">
    <source>
        <dbReference type="EMBL" id="POS71615.1"/>
    </source>
</evidence>
<feature type="domain" description="Aminoglycoside phosphotransferase" evidence="1">
    <location>
        <begin position="240"/>
        <end position="296"/>
    </location>
</feature>
<gene>
    <name evidence="2" type="ORF">DHEL01_v209990</name>
</gene>
<protein>
    <submittedName>
        <fullName evidence="2">Phosphotransferase</fullName>
    </submittedName>
</protein>
<comment type="caution">
    <text evidence="2">The sequence shown here is derived from an EMBL/GenBank/DDBJ whole genome shotgun (WGS) entry which is preliminary data.</text>
</comment>
<dbReference type="Pfam" id="PF01636">
    <property type="entry name" value="APH"/>
    <property type="match status" value="1"/>
</dbReference>
<proteinExistence type="predicted"/>
<sequence length="457" mass="53945">MSEINYMVGPEDQDFELPWADFDDLQYEKAEALRRESLKKFSEKSFRDLVQNIAREKIGDPRLKLNPTVGPYFIMERVEHLWSMSQRLNKNFREEGARYILDIDVSRTKLKALDVQMVRFLLQIFSYQFPRIGTLARSETSQYFVQGRPLSLDIQLSIETANVPESALPSRDKTYSTADEWYTACSRINTAPLLFQQNDLFFSADDFRNKCVARLLFHQLASEGKLSTFGFEEDTWSAQAEEFRAQSKTLCPAPRSTGDFVLWCDDLRPENILLGKADKITGIIDWEFTYVAPTQFSLDPPWWLYLQPPHDYDDGGLEGFIKTYNDRVKTWLEAVEDVEKESEFASLGLPHGIGMSRYMRESWETGRFWLSYATRKAWGFDEVYWKCLDERLFGKRPDDVPRERLWTTRLHLLTDRERDFLEPFVRRRGEETKERKLIDCWDIEEVRKRFREFLGEP</sequence>
<accession>A0A2P5HMZ8</accession>
<dbReference type="InParanoid" id="A0A2P5HMZ8"/>
<dbReference type="AlphaFoldDB" id="A0A2P5HMZ8"/>
<name>A0A2P5HMZ8_DIAHE</name>
<dbReference type="Proteomes" id="UP000094444">
    <property type="component" value="Unassembled WGS sequence"/>
</dbReference>
<dbReference type="InterPro" id="IPR002575">
    <property type="entry name" value="Aminoglycoside_PTrfase"/>
</dbReference>
<evidence type="ECO:0000313" key="3">
    <source>
        <dbReference type="Proteomes" id="UP000094444"/>
    </source>
</evidence>
<dbReference type="PANTHER" id="PTHR21310:SF37">
    <property type="entry name" value="AMINOGLYCOSIDE PHOSPHOTRANSFERASE DOMAIN-CONTAINING PROTEIN"/>
    <property type="match status" value="1"/>
</dbReference>
<dbReference type="SUPFAM" id="SSF56112">
    <property type="entry name" value="Protein kinase-like (PK-like)"/>
    <property type="match status" value="1"/>
</dbReference>
<dbReference type="InterPro" id="IPR011009">
    <property type="entry name" value="Kinase-like_dom_sf"/>
</dbReference>
<dbReference type="InterPro" id="IPR051678">
    <property type="entry name" value="AGP_Transferase"/>
</dbReference>
<evidence type="ECO:0000259" key="1">
    <source>
        <dbReference type="Pfam" id="PF01636"/>
    </source>
</evidence>
<keyword evidence="3" id="KW-1185">Reference proteome</keyword>
<dbReference type="OrthoDB" id="5412996at2759"/>
<dbReference type="EMBL" id="MAVT02001218">
    <property type="protein sequence ID" value="POS71615.1"/>
    <property type="molecule type" value="Genomic_DNA"/>
</dbReference>